<reference evidence="2 3" key="1">
    <citation type="submission" date="2020-01" db="EMBL/GenBank/DDBJ databases">
        <title>Identification and distribution of gene clusters putatively required for synthesis of sphingolipid metabolism inhibitors in phylogenetically diverse species of the filamentous fungus Fusarium.</title>
        <authorList>
            <person name="Kim H.-S."/>
            <person name="Busman M."/>
            <person name="Brown D.W."/>
            <person name="Divon H."/>
            <person name="Uhlig S."/>
            <person name="Proctor R.H."/>
        </authorList>
    </citation>
    <scope>NUCLEOTIDE SEQUENCE [LARGE SCALE GENOMIC DNA]</scope>
    <source>
        <strain evidence="2 3">NRRL 20459</strain>
    </source>
</reference>
<sequence>TTGANINNHPPSLQQQQSSNLSSVGGAPAFDGHQSHPDFVDPGLNRSQSIRYDSATPYNIATSSVDDLNSHAAGYGQAPPPSQQHQRPPPQQQQQQQQQQAPQQPQQQAPPQKISTRKLIKGIFSGSSRGASDSQHHHGISIGHGHGHHHSYDNTGGLARRPSKRPFPPLLLSHSISSFIPLSFLCSPSLSLTPNLANLTSHTSALLP</sequence>
<keyword evidence="3" id="KW-1185">Reference proteome</keyword>
<dbReference type="OrthoDB" id="10684483at2759"/>
<evidence type="ECO:0000313" key="3">
    <source>
        <dbReference type="Proteomes" id="UP000554235"/>
    </source>
</evidence>
<feature type="compositionally biased region" description="Low complexity" evidence="1">
    <location>
        <begin position="92"/>
        <end position="112"/>
    </location>
</feature>
<gene>
    <name evidence="2" type="ORF">FALBO_17321</name>
</gene>
<dbReference type="EMBL" id="JAADYS010003831">
    <property type="protein sequence ID" value="KAF4441368.1"/>
    <property type="molecule type" value="Genomic_DNA"/>
</dbReference>
<feature type="compositionally biased region" description="Polar residues" evidence="1">
    <location>
        <begin position="1"/>
        <end position="11"/>
    </location>
</feature>
<feature type="non-terminal residue" evidence="2">
    <location>
        <position position="208"/>
    </location>
</feature>
<organism evidence="2 3">
    <name type="scientific">Fusarium albosuccineum</name>
    <dbReference type="NCBI Taxonomy" id="1237068"/>
    <lineage>
        <taxon>Eukaryota</taxon>
        <taxon>Fungi</taxon>
        <taxon>Dikarya</taxon>
        <taxon>Ascomycota</taxon>
        <taxon>Pezizomycotina</taxon>
        <taxon>Sordariomycetes</taxon>
        <taxon>Hypocreomycetidae</taxon>
        <taxon>Hypocreales</taxon>
        <taxon>Nectriaceae</taxon>
        <taxon>Fusarium</taxon>
        <taxon>Fusarium decemcellulare species complex</taxon>
    </lineage>
</organism>
<feature type="compositionally biased region" description="Pro residues" evidence="1">
    <location>
        <begin position="78"/>
        <end position="91"/>
    </location>
</feature>
<evidence type="ECO:0000313" key="2">
    <source>
        <dbReference type="EMBL" id="KAF4441368.1"/>
    </source>
</evidence>
<evidence type="ECO:0000256" key="1">
    <source>
        <dbReference type="SAM" id="MobiDB-lite"/>
    </source>
</evidence>
<proteinExistence type="predicted"/>
<feature type="compositionally biased region" description="Low complexity" evidence="1">
    <location>
        <begin position="12"/>
        <end position="23"/>
    </location>
</feature>
<feature type="compositionally biased region" description="Polar residues" evidence="1">
    <location>
        <begin position="45"/>
        <end position="67"/>
    </location>
</feature>
<dbReference type="AlphaFoldDB" id="A0A8H4K275"/>
<feature type="region of interest" description="Disordered" evidence="1">
    <location>
        <begin position="1"/>
        <end position="160"/>
    </location>
</feature>
<accession>A0A8H4K275</accession>
<protein>
    <submittedName>
        <fullName evidence="2">Uncharacterized protein</fullName>
    </submittedName>
</protein>
<dbReference type="Proteomes" id="UP000554235">
    <property type="component" value="Unassembled WGS sequence"/>
</dbReference>
<feature type="non-terminal residue" evidence="2">
    <location>
        <position position="1"/>
    </location>
</feature>
<comment type="caution">
    <text evidence="2">The sequence shown here is derived from an EMBL/GenBank/DDBJ whole genome shotgun (WGS) entry which is preliminary data.</text>
</comment>
<name>A0A8H4K275_9HYPO</name>